<dbReference type="Pfam" id="PF19802">
    <property type="entry name" value="DUF6285"/>
    <property type="match status" value="1"/>
</dbReference>
<dbReference type="InterPro" id="IPR046252">
    <property type="entry name" value="DUF6285"/>
</dbReference>
<evidence type="ECO:0000313" key="3">
    <source>
        <dbReference type="Proteomes" id="UP000012488"/>
    </source>
</evidence>
<name>A0A6B9FFZ2_9HYPH</name>
<sequence length="117" mass="12084">MRDEPSGADLLDAARRALTEEVVPGLTGRPRYVALMVANAIGIAAREIAEGDRQRGTTERVLAGQSAADLVEAIRSGARDADPDLHAALSAAADVAAQIWKPAAPSAAAQDDGRSRA</sequence>
<evidence type="ECO:0000313" key="2">
    <source>
        <dbReference type="EMBL" id="QGY01773.1"/>
    </source>
</evidence>
<dbReference type="RefSeq" id="WP_010683555.1">
    <property type="nucleotide sequence ID" value="NZ_CP043538.1"/>
</dbReference>
<gene>
    <name evidence="2" type="ORF">MMSR116_07620</name>
</gene>
<dbReference type="AlphaFoldDB" id="A0A6B9FFZ2"/>
<protein>
    <recommendedName>
        <fullName evidence="1">DUF6285 domain-containing protein</fullName>
    </recommendedName>
</protein>
<feature type="domain" description="DUF6285" evidence="1">
    <location>
        <begin position="24"/>
        <end position="101"/>
    </location>
</feature>
<dbReference type="KEGG" id="mmes:MMSR116_07620"/>
<reference evidence="2 3" key="1">
    <citation type="journal article" date="2012" name="Genet. Mol. Biol.">
        <title>Analysis of 16S rRNA and mxaF genes revealing insights into Methylobacterium niche-specific plant association.</title>
        <authorList>
            <person name="Dourado M.N."/>
            <person name="Andreote F.D."/>
            <person name="Dini-Andreote F."/>
            <person name="Conti R."/>
            <person name="Araujo J.M."/>
            <person name="Araujo W.L."/>
        </authorList>
    </citation>
    <scope>NUCLEOTIDE SEQUENCE [LARGE SCALE GENOMIC DNA]</scope>
    <source>
        <strain evidence="2 3">SR1.6/6</strain>
    </source>
</reference>
<proteinExistence type="predicted"/>
<dbReference type="EMBL" id="CP043538">
    <property type="protein sequence ID" value="QGY01773.1"/>
    <property type="molecule type" value="Genomic_DNA"/>
</dbReference>
<accession>A0A6B9FFZ2</accession>
<dbReference type="Proteomes" id="UP000012488">
    <property type="component" value="Chromosome"/>
</dbReference>
<organism evidence="2 3">
    <name type="scientific">Methylobacterium mesophilicum SR1.6/6</name>
    <dbReference type="NCBI Taxonomy" id="908290"/>
    <lineage>
        <taxon>Bacteria</taxon>
        <taxon>Pseudomonadati</taxon>
        <taxon>Pseudomonadota</taxon>
        <taxon>Alphaproteobacteria</taxon>
        <taxon>Hyphomicrobiales</taxon>
        <taxon>Methylobacteriaceae</taxon>
        <taxon>Methylobacterium</taxon>
    </lineage>
</organism>
<evidence type="ECO:0000259" key="1">
    <source>
        <dbReference type="Pfam" id="PF19802"/>
    </source>
</evidence>
<reference evidence="2 3" key="2">
    <citation type="journal article" date="2013" name="Genome Announc.">
        <title>Draft Genome Sequence of Methylobacterium mesophilicum Strain SR1.6/6, Isolated from Citrus sinensis.</title>
        <authorList>
            <person name="Marinho Almeida D."/>
            <person name="Dini-Andreote F."/>
            <person name="Camargo Neves A.A."/>
            <person name="Juca Ramos R.T."/>
            <person name="Andreote F.D."/>
            <person name="Carneiro A.R."/>
            <person name="Oliveira de Souza Lima A."/>
            <person name="Caracciolo Gomes de Sa P.H."/>
            <person name="Ribeiro Barbosa M.S."/>
            <person name="Araujo W.L."/>
            <person name="Silva A."/>
        </authorList>
    </citation>
    <scope>NUCLEOTIDE SEQUENCE [LARGE SCALE GENOMIC DNA]</scope>
    <source>
        <strain evidence="2 3">SR1.6/6</strain>
    </source>
</reference>